<dbReference type="AlphaFoldDB" id="W8B3W0"/>
<sequence length="102" mass="11596">MQAEGSQQYSASAKQTAKSTEKLERKGKSKQTPTRKSLTITNEKEQASGEVNDIKMNTIIQTGLDRYINVKRKLSPSKNTNNKKVKLSEIFHRTNLMEVLNR</sequence>
<reference evidence="2" key="2">
    <citation type="journal article" date="2014" name="BMC Genomics">
        <title>A genomic perspective to assessing quality of mass-reared SIT flies used in Mediterranean fruit fly (Ceratitis capitata) eradication in California.</title>
        <authorList>
            <person name="Calla B."/>
            <person name="Hall B."/>
            <person name="Hou S."/>
            <person name="Geib S.M."/>
        </authorList>
    </citation>
    <scope>NUCLEOTIDE SEQUENCE</scope>
</reference>
<proteinExistence type="evidence at transcript level"/>
<reference evidence="2" key="1">
    <citation type="submission" date="2013-07" db="EMBL/GenBank/DDBJ databases">
        <authorList>
            <person name="Geib S."/>
        </authorList>
    </citation>
    <scope>NUCLEOTIDE SEQUENCE</scope>
</reference>
<name>W8B3W0_CERCA</name>
<organism evidence="2">
    <name type="scientific">Ceratitis capitata</name>
    <name type="common">Mediterranean fruit fly</name>
    <name type="synonym">Tephritis capitata</name>
    <dbReference type="NCBI Taxonomy" id="7213"/>
    <lineage>
        <taxon>Eukaryota</taxon>
        <taxon>Metazoa</taxon>
        <taxon>Ecdysozoa</taxon>
        <taxon>Arthropoda</taxon>
        <taxon>Hexapoda</taxon>
        <taxon>Insecta</taxon>
        <taxon>Pterygota</taxon>
        <taxon>Neoptera</taxon>
        <taxon>Endopterygota</taxon>
        <taxon>Diptera</taxon>
        <taxon>Brachycera</taxon>
        <taxon>Muscomorpha</taxon>
        <taxon>Tephritoidea</taxon>
        <taxon>Tephritidae</taxon>
        <taxon>Ceratitis</taxon>
        <taxon>Ceratitis</taxon>
    </lineage>
</organism>
<accession>W8B3W0</accession>
<protein>
    <submittedName>
        <fullName evidence="2">Uncharacterized protein</fullName>
    </submittedName>
</protein>
<evidence type="ECO:0000313" key="2">
    <source>
        <dbReference type="EMBL" id="JAB93237.1"/>
    </source>
</evidence>
<feature type="compositionally biased region" description="Polar residues" evidence="1">
    <location>
        <begin position="30"/>
        <end position="41"/>
    </location>
</feature>
<evidence type="ECO:0000256" key="1">
    <source>
        <dbReference type="SAM" id="MobiDB-lite"/>
    </source>
</evidence>
<feature type="region of interest" description="Disordered" evidence="1">
    <location>
        <begin position="1"/>
        <end position="45"/>
    </location>
</feature>
<dbReference type="EMBL" id="GAMC01013318">
    <property type="protein sequence ID" value="JAB93237.1"/>
    <property type="molecule type" value="mRNA"/>
</dbReference>
<feature type="compositionally biased region" description="Polar residues" evidence="1">
    <location>
        <begin position="1"/>
        <end position="18"/>
    </location>
</feature>